<dbReference type="Proteomes" id="UP001139193">
    <property type="component" value="Unassembled WGS sequence"/>
</dbReference>
<sequence length="214" mass="23277">MLFFLGIRRSTIATEHLSGLACAYCHTPETLTCTVFSRYVHLFWVPAFPVGKFSVTSCQHCKQVLTAREMPASYVAPVQAVQQQAKTPLTHFALLLLFGAVVLLSLLISVFGKKEPTAAAATAASAAPVPEAVGTRYKFDVADEGRQYGLIEVTGVTADSVQYRMTNALRGRLTTASAAVALRDSVAPGNVRQRASREQWNYSSKGQGLFKRFD</sequence>
<proteinExistence type="predicted"/>
<dbReference type="RefSeq" id="WP_241937029.1">
    <property type="nucleotide sequence ID" value="NZ_JALBGC010000004.1"/>
</dbReference>
<organism evidence="2 3">
    <name type="scientific">Hymenobacter cyanobacteriorum</name>
    <dbReference type="NCBI Taxonomy" id="2926463"/>
    <lineage>
        <taxon>Bacteria</taxon>
        <taxon>Pseudomonadati</taxon>
        <taxon>Bacteroidota</taxon>
        <taxon>Cytophagia</taxon>
        <taxon>Cytophagales</taxon>
        <taxon>Hymenobacteraceae</taxon>
        <taxon>Hymenobacter</taxon>
    </lineage>
</organism>
<evidence type="ECO:0008006" key="4">
    <source>
        <dbReference type="Google" id="ProtNLM"/>
    </source>
</evidence>
<accession>A0A9X2AHF3</accession>
<keyword evidence="3" id="KW-1185">Reference proteome</keyword>
<dbReference type="EMBL" id="JALBGC010000004">
    <property type="protein sequence ID" value="MCI1188768.1"/>
    <property type="molecule type" value="Genomic_DNA"/>
</dbReference>
<evidence type="ECO:0000313" key="2">
    <source>
        <dbReference type="EMBL" id="MCI1188768.1"/>
    </source>
</evidence>
<comment type="caution">
    <text evidence="2">The sequence shown here is derived from an EMBL/GenBank/DDBJ whole genome shotgun (WGS) entry which is preliminary data.</text>
</comment>
<evidence type="ECO:0000313" key="3">
    <source>
        <dbReference type="Proteomes" id="UP001139193"/>
    </source>
</evidence>
<keyword evidence="1" id="KW-1133">Transmembrane helix</keyword>
<gene>
    <name evidence="2" type="ORF">MON38_15175</name>
</gene>
<evidence type="ECO:0000256" key="1">
    <source>
        <dbReference type="SAM" id="Phobius"/>
    </source>
</evidence>
<keyword evidence="1" id="KW-0472">Membrane</keyword>
<keyword evidence="1" id="KW-0812">Transmembrane</keyword>
<reference evidence="2" key="1">
    <citation type="submission" date="2022-03" db="EMBL/GenBank/DDBJ databases">
        <title>Bacterial whole genome sequence for Hymenobacter sp. DH14.</title>
        <authorList>
            <person name="Le V."/>
        </authorList>
    </citation>
    <scope>NUCLEOTIDE SEQUENCE</scope>
    <source>
        <strain evidence="2">DH14</strain>
    </source>
</reference>
<name>A0A9X2AHF3_9BACT</name>
<dbReference type="AlphaFoldDB" id="A0A9X2AHF3"/>
<feature type="transmembrane region" description="Helical" evidence="1">
    <location>
        <begin position="92"/>
        <end position="112"/>
    </location>
</feature>
<protein>
    <recommendedName>
        <fullName evidence="4">Zinc-ribbon 15 domain-containing protein</fullName>
    </recommendedName>
</protein>